<reference evidence="3 4" key="1">
    <citation type="journal article" date="2018" name="Plant J.">
        <title>Genome sequences of Chlorella sorokiniana UTEX 1602 and Micractinium conductrix SAG 241.80: implications to maltose excretion by a green alga.</title>
        <authorList>
            <person name="Arriola M.B."/>
            <person name="Velmurugan N."/>
            <person name="Zhang Y."/>
            <person name="Plunkett M.H."/>
            <person name="Hondzo H."/>
            <person name="Barney B.M."/>
        </authorList>
    </citation>
    <scope>NUCLEOTIDE SEQUENCE [LARGE SCALE GENOMIC DNA]</scope>
    <source>
        <strain evidence="3 4">SAG 241.80</strain>
    </source>
</reference>
<dbReference type="GO" id="GO:0010304">
    <property type="term" value="P:PSII associated light-harvesting complex II catabolic process"/>
    <property type="evidence" value="ECO:0007669"/>
    <property type="project" value="TreeGrafter"/>
</dbReference>
<feature type="region of interest" description="Disordered" evidence="1">
    <location>
        <begin position="249"/>
        <end position="268"/>
    </location>
</feature>
<protein>
    <submittedName>
        <fullName evidence="3">Short-chain dehydrogenase</fullName>
    </submittedName>
</protein>
<dbReference type="Proteomes" id="UP000239649">
    <property type="component" value="Unassembled WGS sequence"/>
</dbReference>
<keyword evidence="4" id="KW-1185">Reference proteome</keyword>
<feature type="domain" description="YdbS-like PH" evidence="2">
    <location>
        <begin position="558"/>
        <end position="628"/>
    </location>
</feature>
<dbReference type="Pfam" id="PF03703">
    <property type="entry name" value="bPH_2"/>
    <property type="match status" value="1"/>
</dbReference>
<dbReference type="AlphaFoldDB" id="A0A2P6VNQ5"/>
<evidence type="ECO:0000313" key="3">
    <source>
        <dbReference type="EMBL" id="PSC75726.1"/>
    </source>
</evidence>
<dbReference type="Pfam" id="PF00106">
    <property type="entry name" value="adh_short"/>
    <property type="match status" value="1"/>
</dbReference>
<dbReference type="SUPFAM" id="SSF51735">
    <property type="entry name" value="NAD(P)-binding Rossmann-fold domains"/>
    <property type="match status" value="1"/>
</dbReference>
<name>A0A2P6VNQ5_9CHLO</name>
<comment type="caution">
    <text evidence="3">The sequence shown here is derived from an EMBL/GenBank/DDBJ whole genome shotgun (WGS) entry which is preliminary data.</text>
</comment>
<dbReference type="STRING" id="554055.A0A2P6VNQ5"/>
<sequence>MTGGSRGFSFALAQEFLRMGDSVALCGRDAGRLEAAVATLRAECGDASRVHGLPANCISPQVQSLCRLGGVDLWINNAGEVTAKRLLVDVPPEEVVQVVGTNVLGSLLGSQAALRLMLRQPLTKSAVTHKATKRALTQLCESLAQELAEAGVTSVGVHNVSPGMLLTDLLLHDSTLAARRVFNALAEEPEVVAAALAPRIRAVGGSGTSIDYLAPADAAARMLRTLPEVAGLRDGRFFDSAAPHCLLLPPHHLQPASSDPSKPPRHPSPRTMALFLAAAKAVALARGNPACDAYKCKVSLVDADKYRAQLAAKTSTLAYSRSCSARIGAVHEVAPLSSAADWPRLAEQEAPCTPTAPVWAARVTPSTASAAAPTTATPTPTVPTRPLLILKEAEDVLPRTPARPAPYLLPARRADASAATLAGGALVLPTFAAPAPTPSPCYTPPAKRTAAQHAAAAAAPRPGRTCPFPSLTAGPLLPRRAFKRHDCNAAQWRRRAEPETASSSSSSSSSAAAAADAEAEETFYEGSGSNAELALSLALGATLICLPLTIASIGRRLWVSYKFTNKRLIVRTDSPVLKREVQVEYTKIKEIRSAPRAFGLWGDVVFFLKDGSRLPLAGLERYQDIVDYVQGKIQ</sequence>
<dbReference type="GO" id="GO:0034256">
    <property type="term" value="F:chlorophyll(ide) b reductase activity"/>
    <property type="evidence" value="ECO:0007669"/>
    <property type="project" value="TreeGrafter"/>
</dbReference>
<dbReference type="InterPro" id="IPR052625">
    <property type="entry name" value="Chl_b_Red"/>
</dbReference>
<dbReference type="InterPro" id="IPR005182">
    <property type="entry name" value="YdbS-like_PH"/>
</dbReference>
<evidence type="ECO:0000256" key="1">
    <source>
        <dbReference type="SAM" id="MobiDB-lite"/>
    </source>
</evidence>
<evidence type="ECO:0000259" key="2">
    <source>
        <dbReference type="Pfam" id="PF03703"/>
    </source>
</evidence>
<dbReference type="OrthoDB" id="3001at2759"/>
<dbReference type="GO" id="GO:0015996">
    <property type="term" value="P:chlorophyll catabolic process"/>
    <property type="evidence" value="ECO:0007669"/>
    <property type="project" value="TreeGrafter"/>
</dbReference>
<evidence type="ECO:0000313" key="4">
    <source>
        <dbReference type="Proteomes" id="UP000239649"/>
    </source>
</evidence>
<dbReference type="EMBL" id="LHPF02000002">
    <property type="protein sequence ID" value="PSC75726.1"/>
    <property type="molecule type" value="Genomic_DNA"/>
</dbReference>
<accession>A0A2P6VNQ5</accession>
<feature type="compositionally biased region" description="Low complexity" evidence="1">
    <location>
        <begin position="444"/>
        <end position="464"/>
    </location>
</feature>
<dbReference type="InterPro" id="IPR002347">
    <property type="entry name" value="SDR_fam"/>
</dbReference>
<proteinExistence type="predicted"/>
<feature type="compositionally biased region" description="Low complexity" evidence="1">
    <location>
        <begin position="499"/>
        <end position="512"/>
    </location>
</feature>
<feature type="region of interest" description="Disordered" evidence="1">
    <location>
        <begin position="442"/>
        <end position="470"/>
    </location>
</feature>
<dbReference type="PANTHER" id="PTHR24314">
    <property type="entry name" value="NON-SPECIFIC LIPID TRANSFER PROTEIN-RELATED"/>
    <property type="match status" value="1"/>
</dbReference>
<feature type="compositionally biased region" description="Low complexity" evidence="1">
    <location>
        <begin position="249"/>
        <end position="258"/>
    </location>
</feature>
<feature type="region of interest" description="Disordered" evidence="1">
    <location>
        <begin position="491"/>
        <end position="512"/>
    </location>
</feature>
<dbReference type="CDD" id="cd05233">
    <property type="entry name" value="SDR_c"/>
    <property type="match status" value="1"/>
</dbReference>
<dbReference type="PRINTS" id="PR00081">
    <property type="entry name" value="GDHRDH"/>
</dbReference>
<dbReference type="PANTHER" id="PTHR24314:SF26">
    <property type="match status" value="1"/>
</dbReference>
<gene>
    <name evidence="3" type="ORF">C2E20_1694</name>
</gene>
<dbReference type="Gene3D" id="3.40.50.720">
    <property type="entry name" value="NAD(P)-binding Rossmann-like Domain"/>
    <property type="match status" value="1"/>
</dbReference>
<organism evidence="3 4">
    <name type="scientific">Micractinium conductrix</name>
    <dbReference type="NCBI Taxonomy" id="554055"/>
    <lineage>
        <taxon>Eukaryota</taxon>
        <taxon>Viridiplantae</taxon>
        <taxon>Chlorophyta</taxon>
        <taxon>core chlorophytes</taxon>
        <taxon>Trebouxiophyceae</taxon>
        <taxon>Chlorellales</taxon>
        <taxon>Chlorellaceae</taxon>
        <taxon>Chlorella clade</taxon>
        <taxon>Micractinium</taxon>
    </lineage>
</organism>
<dbReference type="InterPro" id="IPR036291">
    <property type="entry name" value="NAD(P)-bd_dom_sf"/>
</dbReference>